<sequence length="181" mass="20316">MLINKEKSALLVIDVQAKLLPGVHESEQLVKGCRWLMELAQLVGVPVLGSEQYPQGVGPTTDELKKLLPADDFIGKTYFSCADSPECSARIDAMDREEIIICGMEAHACVMQSALRLLEQGKKVYVVADAISARNPVDTEYAIARMRDEGVKIVTREMVGFEWMMRSDVPEFRDFSMKFLR</sequence>
<dbReference type="SUPFAM" id="SSF52499">
    <property type="entry name" value="Isochorismatase-like hydrolases"/>
    <property type="match status" value="1"/>
</dbReference>
<dbReference type="PANTHER" id="PTHR14119:SF3">
    <property type="entry name" value="ISOCHORISMATASE DOMAIN-CONTAINING PROTEIN 2"/>
    <property type="match status" value="1"/>
</dbReference>
<reference evidence="2 3" key="1">
    <citation type="submission" date="2018-11" db="EMBL/GenBank/DDBJ databases">
        <title>The draft genome sequence of Amphritea balenae JAMM 1525T.</title>
        <authorList>
            <person name="Fang Z."/>
            <person name="Zhang Y."/>
            <person name="Han X."/>
        </authorList>
    </citation>
    <scope>NUCLEOTIDE SEQUENCE [LARGE SCALE GENOMIC DNA]</scope>
    <source>
        <strain evidence="2 3">JAMM 1525</strain>
    </source>
</reference>
<feature type="domain" description="Isochorismatase-like" evidence="1">
    <location>
        <begin position="8"/>
        <end position="157"/>
    </location>
</feature>
<dbReference type="CDD" id="cd01012">
    <property type="entry name" value="YcaC_related"/>
    <property type="match status" value="1"/>
</dbReference>
<keyword evidence="3" id="KW-1185">Reference proteome</keyword>
<evidence type="ECO:0000259" key="1">
    <source>
        <dbReference type="Pfam" id="PF00857"/>
    </source>
</evidence>
<name>A0A3P1SK97_9GAMM</name>
<dbReference type="Proteomes" id="UP000267535">
    <property type="component" value="Unassembled WGS sequence"/>
</dbReference>
<accession>A0A3P1SK97</accession>
<keyword evidence="2" id="KW-0378">Hydrolase</keyword>
<dbReference type="EMBL" id="RQXV01000013">
    <property type="protein sequence ID" value="RRC97175.1"/>
    <property type="molecule type" value="Genomic_DNA"/>
</dbReference>
<dbReference type="AlphaFoldDB" id="A0A3P1SK97"/>
<dbReference type="InterPro" id="IPR036380">
    <property type="entry name" value="Isochorismatase-like_sf"/>
</dbReference>
<evidence type="ECO:0000313" key="2">
    <source>
        <dbReference type="EMBL" id="RRC97175.1"/>
    </source>
</evidence>
<proteinExistence type="predicted"/>
<dbReference type="RefSeq" id="WP_124927633.1">
    <property type="nucleotide sequence ID" value="NZ_BMOH01000002.1"/>
</dbReference>
<comment type="caution">
    <text evidence="2">The sequence shown here is derived from an EMBL/GenBank/DDBJ whole genome shotgun (WGS) entry which is preliminary data.</text>
</comment>
<dbReference type="InterPro" id="IPR050993">
    <property type="entry name" value="Isochorismatase_domain"/>
</dbReference>
<dbReference type="GO" id="GO:0016787">
    <property type="term" value="F:hydrolase activity"/>
    <property type="evidence" value="ECO:0007669"/>
    <property type="project" value="UniProtKB-KW"/>
</dbReference>
<dbReference type="InterPro" id="IPR000868">
    <property type="entry name" value="Isochorismatase-like_dom"/>
</dbReference>
<organism evidence="2 3">
    <name type="scientific">Amphritea balenae</name>
    <dbReference type="NCBI Taxonomy" id="452629"/>
    <lineage>
        <taxon>Bacteria</taxon>
        <taxon>Pseudomonadati</taxon>
        <taxon>Pseudomonadota</taxon>
        <taxon>Gammaproteobacteria</taxon>
        <taxon>Oceanospirillales</taxon>
        <taxon>Oceanospirillaceae</taxon>
        <taxon>Amphritea</taxon>
    </lineage>
</organism>
<dbReference type="OrthoDB" id="9796958at2"/>
<dbReference type="Pfam" id="PF00857">
    <property type="entry name" value="Isochorismatase"/>
    <property type="match status" value="1"/>
</dbReference>
<gene>
    <name evidence="2" type="ORF">EHS89_18365</name>
</gene>
<protein>
    <submittedName>
        <fullName evidence="2">Hydrolase</fullName>
    </submittedName>
</protein>
<dbReference type="Gene3D" id="3.40.50.850">
    <property type="entry name" value="Isochorismatase-like"/>
    <property type="match status" value="1"/>
</dbReference>
<evidence type="ECO:0000313" key="3">
    <source>
        <dbReference type="Proteomes" id="UP000267535"/>
    </source>
</evidence>
<dbReference type="PANTHER" id="PTHR14119">
    <property type="entry name" value="HYDROLASE"/>
    <property type="match status" value="1"/>
</dbReference>